<dbReference type="InterPro" id="IPR045584">
    <property type="entry name" value="Pilin-like"/>
</dbReference>
<keyword evidence="1" id="KW-1133">Transmembrane helix</keyword>
<gene>
    <name evidence="3" type="ORF">FRUB_02995</name>
</gene>
<feature type="transmembrane region" description="Helical" evidence="1">
    <location>
        <begin position="12"/>
        <end position="32"/>
    </location>
</feature>
<feature type="domain" description="DUF1559" evidence="2">
    <location>
        <begin position="33"/>
        <end position="276"/>
    </location>
</feature>
<name>A0A225E057_9BACT</name>
<protein>
    <recommendedName>
        <fullName evidence="2">DUF1559 domain-containing protein</fullName>
    </recommendedName>
</protein>
<keyword evidence="1" id="KW-0472">Membrane</keyword>
<dbReference type="InterPro" id="IPR027558">
    <property type="entry name" value="Pre_pil_HX9DG_C"/>
</dbReference>
<dbReference type="OrthoDB" id="255848at2"/>
<dbReference type="Pfam" id="PF07596">
    <property type="entry name" value="SBP_bac_10"/>
    <property type="match status" value="1"/>
</dbReference>
<dbReference type="InterPro" id="IPR012902">
    <property type="entry name" value="N_methyl_site"/>
</dbReference>
<evidence type="ECO:0000313" key="3">
    <source>
        <dbReference type="EMBL" id="OWK43396.1"/>
    </source>
</evidence>
<evidence type="ECO:0000256" key="1">
    <source>
        <dbReference type="SAM" id="Phobius"/>
    </source>
</evidence>
<accession>A0A225E057</accession>
<dbReference type="RefSeq" id="WP_088254240.1">
    <property type="nucleotide sequence ID" value="NZ_NIDE01000004.1"/>
</dbReference>
<dbReference type="Proteomes" id="UP000214646">
    <property type="component" value="Unassembled WGS sequence"/>
</dbReference>
<dbReference type="AlphaFoldDB" id="A0A225E057"/>
<dbReference type="SUPFAM" id="SSF54523">
    <property type="entry name" value="Pili subunits"/>
    <property type="match status" value="1"/>
</dbReference>
<dbReference type="Gene3D" id="3.30.700.10">
    <property type="entry name" value="Glycoprotein, Type 4 Pilin"/>
    <property type="match status" value="1"/>
</dbReference>
<organism evidence="3 4">
    <name type="scientific">Fimbriiglobus ruber</name>
    <dbReference type="NCBI Taxonomy" id="1908690"/>
    <lineage>
        <taxon>Bacteria</taxon>
        <taxon>Pseudomonadati</taxon>
        <taxon>Planctomycetota</taxon>
        <taxon>Planctomycetia</taxon>
        <taxon>Gemmatales</taxon>
        <taxon>Gemmataceae</taxon>
        <taxon>Fimbriiglobus</taxon>
    </lineage>
</organism>
<evidence type="ECO:0000259" key="2">
    <source>
        <dbReference type="Pfam" id="PF07596"/>
    </source>
</evidence>
<dbReference type="EMBL" id="NIDE01000004">
    <property type="protein sequence ID" value="OWK43396.1"/>
    <property type="molecule type" value="Genomic_DNA"/>
</dbReference>
<reference evidence="4" key="1">
    <citation type="submission" date="2017-06" db="EMBL/GenBank/DDBJ databases">
        <title>Genome analysis of Fimbriiglobus ruber SP5, the first member of the order Planctomycetales with confirmed chitinolytic capability.</title>
        <authorList>
            <person name="Ravin N.V."/>
            <person name="Rakitin A.L."/>
            <person name="Ivanova A.A."/>
            <person name="Beletsky A.V."/>
            <person name="Kulichevskaya I.S."/>
            <person name="Mardanov A.V."/>
            <person name="Dedysh S.N."/>
        </authorList>
    </citation>
    <scope>NUCLEOTIDE SEQUENCE [LARGE SCALE GENOMIC DNA]</scope>
    <source>
        <strain evidence="4">SP5</strain>
    </source>
</reference>
<dbReference type="NCBIfam" id="TIGR04294">
    <property type="entry name" value="pre_pil_HX9DG"/>
    <property type="match status" value="1"/>
</dbReference>
<proteinExistence type="predicted"/>
<evidence type="ECO:0000313" key="4">
    <source>
        <dbReference type="Proteomes" id="UP000214646"/>
    </source>
</evidence>
<dbReference type="PANTHER" id="PTHR30093">
    <property type="entry name" value="GENERAL SECRETION PATHWAY PROTEIN G"/>
    <property type="match status" value="1"/>
</dbReference>
<dbReference type="NCBIfam" id="TIGR02532">
    <property type="entry name" value="IV_pilin_GFxxxE"/>
    <property type="match status" value="1"/>
</dbReference>
<keyword evidence="1" id="KW-0812">Transmembrane</keyword>
<dbReference type="PANTHER" id="PTHR30093:SF2">
    <property type="entry name" value="TYPE II SECRETION SYSTEM PROTEIN H"/>
    <property type="match status" value="1"/>
</dbReference>
<comment type="caution">
    <text evidence="3">The sequence shown here is derived from an EMBL/GenBank/DDBJ whole genome shotgun (WGS) entry which is preliminary data.</text>
</comment>
<dbReference type="Pfam" id="PF07963">
    <property type="entry name" value="N_methyl"/>
    <property type="match status" value="1"/>
</dbReference>
<keyword evidence="4" id="KW-1185">Reference proteome</keyword>
<dbReference type="InterPro" id="IPR011453">
    <property type="entry name" value="DUF1559"/>
</dbReference>
<sequence length="305" mass="31936">MRRTSRRAFTLIELLVVIAIIAILIGLLLPAVQKVREAASRTSCTNNLKQLGLALHAYHDANSKLPPGYTATGAYVDGTNDTTPGWAWGAYILPYLEQSNLFAQYNLTQPVQSSTASQTLVKTFICSSDITPTTAFAVTNVSWATVCLVPPSSYAACCGGGVSTTAATGNGSFYRNSTVRLTDITDGTTNTIFLEERAFANVQSTWVGAINTGYCNQGQYNAAAVPGKIGQGAGDLVLIHAGTNNNTSGRNLDDASSKHTGGGNFLFGDGSVHFLQNAQSGSTTSATLQTMGTIAGGEVPGNIDY</sequence>